<organism evidence="3 4">
    <name type="scientific">Salinimonas iocasae</name>
    <dbReference type="NCBI Taxonomy" id="2572577"/>
    <lineage>
        <taxon>Bacteria</taxon>
        <taxon>Pseudomonadati</taxon>
        <taxon>Pseudomonadota</taxon>
        <taxon>Gammaproteobacteria</taxon>
        <taxon>Alteromonadales</taxon>
        <taxon>Alteromonadaceae</taxon>
        <taxon>Alteromonas/Salinimonas group</taxon>
        <taxon>Salinimonas</taxon>
    </lineage>
</organism>
<dbReference type="RefSeq" id="WP_139755585.1">
    <property type="nucleotide sequence ID" value="NZ_CP039852.1"/>
</dbReference>
<dbReference type="InterPro" id="IPR021621">
    <property type="entry name" value="Omp_AT"/>
</dbReference>
<evidence type="ECO:0000259" key="2">
    <source>
        <dbReference type="Pfam" id="PF11557"/>
    </source>
</evidence>
<dbReference type="EMBL" id="CP039852">
    <property type="protein sequence ID" value="QCZ92836.1"/>
    <property type="molecule type" value="Genomic_DNA"/>
</dbReference>
<dbReference type="AlphaFoldDB" id="A0A5B7YC78"/>
<sequence>MRLTNISLFLPLAIGSGAASADAFDELNQLAGKNVESAFATASLLSDNDVVKLGFFNFNPNDVIGTNNDALGSADATSLRSGIDQFNFPLNITSHRTADLKWRLGGRASYVNIEQELFLGDEVGDRGDELSDRVISLSLGGGVTYDINEHWQASADLNVAWMKYRSRIDYRTDVDQQIRDVFDGLLVNFDVEMLMLEPVASLKYSWQSFGADFSISGDFHYLHGFTLDNENPAHNVEPNEWYVIGSLNVSQPVTFFDVDGQSMKYRFSRVELSNLLAEQMGSGHYYEAEVGWVKQRDEDAYIKEYGVGVNFNYGSILKGGTLVLYYTF</sequence>
<proteinExistence type="predicted"/>
<evidence type="ECO:0000313" key="4">
    <source>
        <dbReference type="Proteomes" id="UP000304912"/>
    </source>
</evidence>
<evidence type="ECO:0000313" key="3">
    <source>
        <dbReference type="EMBL" id="QCZ92836.1"/>
    </source>
</evidence>
<evidence type="ECO:0000256" key="1">
    <source>
        <dbReference type="SAM" id="SignalP"/>
    </source>
</evidence>
<keyword evidence="4" id="KW-1185">Reference proteome</keyword>
<name>A0A5B7YC78_9ALTE</name>
<dbReference type="KEGG" id="salk:FBQ74_04770"/>
<feature type="chain" id="PRO_5022827008" description="Solitary outer membrane autotransporter-like beta-barrel domain-containing protein" evidence="1">
    <location>
        <begin position="22"/>
        <end position="328"/>
    </location>
</feature>
<dbReference type="Proteomes" id="UP000304912">
    <property type="component" value="Chromosome"/>
</dbReference>
<reference evidence="3 4" key="1">
    <citation type="submission" date="2019-04" db="EMBL/GenBank/DDBJ databases">
        <title>Salinimonas iocasae sp. nov., a halophilic bacterium isolated from the outer tube casing of tubeworms in Okinawa Trough.</title>
        <authorList>
            <person name="Zhang H."/>
            <person name="Wang H."/>
            <person name="Li C."/>
        </authorList>
    </citation>
    <scope>NUCLEOTIDE SEQUENCE [LARGE SCALE GENOMIC DNA]</scope>
    <source>
        <strain evidence="3 4">KX18D6</strain>
    </source>
</reference>
<feature type="domain" description="Solitary outer membrane autotransporter-like beta-barrel" evidence="2">
    <location>
        <begin position="11"/>
        <end position="326"/>
    </location>
</feature>
<dbReference type="OrthoDB" id="6080400at2"/>
<feature type="signal peptide" evidence="1">
    <location>
        <begin position="1"/>
        <end position="21"/>
    </location>
</feature>
<dbReference type="Pfam" id="PF11557">
    <property type="entry name" value="Omp_AT"/>
    <property type="match status" value="1"/>
</dbReference>
<protein>
    <recommendedName>
        <fullName evidence="2">Solitary outer membrane autotransporter-like beta-barrel domain-containing protein</fullName>
    </recommendedName>
</protein>
<gene>
    <name evidence="3" type="ORF">FBQ74_04770</name>
</gene>
<accession>A0A5B7YC78</accession>
<keyword evidence="1" id="KW-0732">Signal</keyword>
<dbReference type="SUPFAM" id="SSF56925">
    <property type="entry name" value="OMPA-like"/>
    <property type="match status" value="1"/>
</dbReference>
<dbReference type="InterPro" id="IPR011250">
    <property type="entry name" value="OMP/PagP_B-barrel"/>
</dbReference>